<accession>A0A6J3JZX1</accession>
<protein>
    <submittedName>
        <fullName evidence="3">Uncharacterized protein LOC117231751 isoform X2</fullName>
    </submittedName>
</protein>
<dbReference type="RefSeq" id="XP_033346352.1">
    <property type="nucleotide sequence ID" value="XM_033490461.1"/>
</dbReference>
<proteinExistence type="predicted"/>
<name>A0A6J3JZX1_9HYME</name>
<gene>
    <name evidence="3" type="primary">LOC117231751</name>
</gene>
<evidence type="ECO:0000313" key="3">
    <source>
        <dbReference type="RefSeq" id="XP_033346352.1"/>
    </source>
</evidence>
<feature type="region of interest" description="Disordered" evidence="1">
    <location>
        <begin position="115"/>
        <end position="158"/>
    </location>
</feature>
<sequence length="181" mass="20239">MDKRSERVSRFKRAGVSEARGAVSGTFALFIPDRAADESRGSLAPEGRSLAFFGSQRRHDPTLSAKGIRQRSFLQIVEDQQTMMGWCSVKCSPCEQRKPTPKRMRMDYHTLGRDRENAASASDEENQSGHSSDRDPTMDPGAANSKDPRTSTAIVPIKIFPPLARNALDFLPDREERTQKK</sequence>
<dbReference type="AlphaFoldDB" id="A0A6J3JZX1"/>
<evidence type="ECO:0000256" key="1">
    <source>
        <dbReference type="SAM" id="MobiDB-lite"/>
    </source>
</evidence>
<evidence type="ECO:0000313" key="2">
    <source>
        <dbReference type="Proteomes" id="UP000504631"/>
    </source>
</evidence>
<reference evidence="3" key="1">
    <citation type="submission" date="2025-08" db="UniProtKB">
        <authorList>
            <consortium name="RefSeq"/>
        </authorList>
    </citation>
    <scope>IDENTIFICATION</scope>
    <source>
        <tissue evidence="3">Muscle</tissue>
    </source>
</reference>
<organism evidence="2 3">
    <name type="scientific">Bombus vosnesenskii</name>
    <dbReference type="NCBI Taxonomy" id="207650"/>
    <lineage>
        <taxon>Eukaryota</taxon>
        <taxon>Metazoa</taxon>
        <taxon>Ecdysozoa</taxon>
        <taxon>Arthropoda</taxon>
        <taxon>Hexapoda</taxon>
        <taxon>Insecta</taxon>
        <taxon>Pterygota</taxon>
        <taxon>Neoptera</taxon>
        <taxon>Endopterygota</taxon>
        <taxon>Hymenoptera</taxon>
        <taxon>Apocrita</taxon>
        <taxon>Aculeata</taxon>
        <taxon>Apoidea</taxon>
        <taxon>Anthophila</taxon>
        <taxon>Apidae</taxon>
        <taxon>Bombus</taxon>
        <taxon>Pyrobombus</taxon>
    </lineage>
</organism>
<keyword evidence="2" id="KW-1185">Reference proteome</keyword>
<dbReference type="Proteomes" id="UP000504631">
    <property type="component" value="Unplaced"/>
</dbReference>
<dbReference type="GeneID" id="117231751"/>